<evidence type="ECO:0000313" key="1">
    <source>
        <dbReference type="EMBL" id="MDT8900373.1"/>
    </source>
</evidence>
<gene>
    <name evidence="1" type="ORF">Q4T40_03845</name>
</gene>
<accession>A0ABU3NU72</accession>
<dbReference type="RefSeq" id="WP_413778921.1">
    <property type="nucleotide sequence ID" value="NZ_JAUOZS010000001.1"/>
</dbReference>
<evidence type="ECO:0000313" key="2">
    <source>
        <dbReference type="Proteomes" id="UP001254848"/>
    </source>
</evidence>
<reference evidence="1 2" key="1">
    <citation type="submission" date="2023-07" db="EMBL/GenBank/DDBJ databases">
        <title>The novel representative of Negativicutes class, Anaeroselena agilis gen. nov. sp. nov.</title>
        <authorList>
            <person name="Prokofeva M.I."/>
            <person name="Elcheninov A.G."/>
            <person name="Klyukina A."/>
            <person name="Kublanov I.V."/>
            <person name="Frolov E.N."/>
            <person name="Podosokorskaya O.A."/>
        </authorList>
    </citation>
    <scope>NUCLEOTIDE SEQUENCE [LARGE SCALE GENOMIC DNA]</scope>
    <source>
        <strain evidence="1 2">4137-cl</strain>
    </source>
</reference>
<comment type="caution">
    <text evidence="1">The sequence shown here is derived from an EMBL/GenBank/DDBJ whole genome shotgun (WGS) entry which is preliminary data.</text>
</comment>
<name>A0ABU3NU72_9FIRM</name>
<keyword evidence="2" id="KW-1185">Reference proteome</keyword>
<dbReference type="EMBL" id="JAUOZS010000001">
    <property type="protein sequence ID" value="MDT8900373.1"/>
    <property type="molecule type" value="Genomic_DNA"/>
</dbReference>
<sequence length="120" mass="13894">MRAVIESGLIYIFDAYLYREAIKEIPGHHWDQNKKAWLVPESTENIALLKIIGCQFMNESDVQVNSREYPDIDGWIPAEPIESMPIRIKPYRHQVQAYNFVGQILGLFKRGNDICPARGF</sequence>
<organism evidence="1 2">
    <name type="scientific">Anaeroselena agilis</name>
    <dbReference type="NCBI Taxonomy" id="3063788"/>
    <lineage>
        <taxon>Bacteria</taxon>
        <taxon>Bacillati</taxon>
        <taxon>Bacillota</taxon>
        <taxon>Negativicutes</taxon>
        <taxon>Acetonemataceae</taxon>
        <taxon>Anaeroselena</taxon>
    </lineage>
</organism>
<protein>
    <submittedName>
        <fullName evidence="1">Uncharacterized protein</fullName>
    </submittedName>
</protein>
<dbReference type="Proteomes" id="UP001254848">
    <property type="component" value="Unassembled WGS sequence"/>
</dbReference>
<proteinExistence type="predicted"/>